<sequence>MFSSAWIANLVLDLLLIVEGTGMPGVPFQPAFFAVAMFITQGQVPFVPCWIFASLANLLGNVLGYLIGNKLGEPFVLKLKFLRLEPEDIEDLRSLANKYGPWVVVISRWFGPIRTPTILLAGTLGMNLPVYTLFSSMGAFSWNFAWLWATWQGSKLLLTILGANASQNWLIAMLIGWGLAFASLTVVMGAWHRYKNNRDSSEEDVNDNVDNHSEQHAK</sequence>
<feature type="compositionally biased region" description="Basic and acidic residues" evidence="8">
    <location>
        <begin position="209"/>
        <end position="218"/>
    </location>
</feature>
<keyword evidence="6 7" id="KW-0472">Membrane</keyword>
<dbReference type="InterPro" id="IPR032818">
    <property type="entry name" value="DedA-like"/>
</dbReference>
<dbReference type="EMBL" id="CP001145">
    <property type="protein sequence ID" value="ACI17282.1"/>
    <property type="molecule type" value="Genomic_DNA"/>
</dbReference>
<protein>
    <submittedName>
        <fullName evidence="10">Snare associated golgi protein</fullName>
    </submittedName>
</protein>
<comment type="subcellular location">
    <subcellularLocation>
        <location evidence="1 7">Cell membrane</location>
        <topology evidence="1 7">Multi-pass membrane protein</topology>
    </subcellularLocation>
</comment>
<reference evidence="10 11" key="2">
    <citation type="journal article" date="2014" name="Genome Announc.">
        <title>Complete Genome Sequence of Coprothermobacter proteolyticus DSM 5265.</title>
        <authorList>
            <person name="Alexiev A."/>
            <person name="Coil D.A."/>
            <person name="Badger J.H."/>
            <person name="Enticknap J."/>
            <person name="Ward N."/>
            <person name="Robb F.T."/>
            <person name="Eisen J.A."/>
        </authorList>
    </citation>
    <scope>NUCLEOTIDE SEQUENCE [LARGE SCALE GENOMIC DNA]</scope>
    <source>
        <strain evidence="11">ATCC 35245 / DSM 5265 / OCM 4 / BT</strain>
    </source>
</reference>
<name>B5YA40_COPPD</name>
<accession>B5YA40</accession>
<dbReference type="PANTHER" id="PTHR30353">
    <property type="entry name" value="INNER MEMBRANE PROTEIN DEDA-RELATED"/>
    <property type="match status" value="1"/>
</dbReference>
<dbReference type="InterPro" id="IPR032816">
    <property type="entry name" value="VTT_dom"/>
</dbReference>
<evidence type="ECO:0000313" key="10">
    <source>
        <dbReference type="EMBL" id="ACI17282.1"/>
    </source>
</evidence>
<evidence type="ECO:0000256" key="5">
    <source>
        <dbReference type="ARBA" id="ARBA00022989"/>
    </source>
</evidence>
<organism evidence="10 11">
    <name type="scientific">Coprothermobacter proteolyticus (strain ATCC 35245 / DSM 5265 / OCM 4 / BT)</name>
    <dbReference type="NCBI Taxonomy" id="309798"/>
    <lineage>
        <taxon>Bacteria</taxon>
        <taxon>Pseudomonadati</taxon>
        <taxon>Coprothermobacterota</taxon>
        <taxon>Coprothermobacteria</taxon>
        <taxon>Coprothermobacterales</taxon>
        <taxon>Coprothermobacteraceae</taxon>
        <taxon>Coprothermobacter</taxon>
    </lineage>
</organism>
<evidence type="ECO:0000256" key="4">
    <source>
        <dbReference type="ARBA" id="ARBA00022692"/>
    </source>
</evidence>
<evidence type="ECO:0000313" key="11">
    <source>
        <dbReference type="Proteomes" id="UP000001732"/>
    </source>
</evidence>
<dbReference type="eggNOG" id="COG0586">
    <property type="taxonomic scope" value="Bacteria"/>
</dbReference>
<evidence type="ECO:0000256" key="6">
    <source>
        <dbReference type="ARBA" id="ARBA00023136"/>
    </source>
</evidence>
<dbReference type="Pfam" id="PF09335">
    <property type="entry name" value="VTT_dom"/>
    <property type="match status" value="1"/>
</dbReference>
<evidence type="ECO:0000256" key="7">
    <source>
        <dbReference type="RuleBase" id="RU367016"/>
    </source>
</evidence>
<dbReference type="PANTHER" id="PTHR30353:SF15">
    <property type="entry name" value="INNER MEMBRANE PROTEIN YABI"/>
    <property type="match status" value="1"/>
</dbReference>
<feature type="domain" description="VTT" evidence="9">
    <location>
        <begin position="29"/>
        <end position="149"/>
    </location>
</feature>
<dbReference type="STRING" id="309798.COPRO5265_1336"/>
<dbReference type="RefSeq" id="WP_012543934.1">
    <property type="nucleotide sequence ID" value="NC_011295.1"/>
</dbReference>
<keyword evidence="5 7" id="KW-1133">Transmembrane helix</keyword>
<feature type="transmembrane region" description="Helical" evidence="7">
    <location>
        <begin position="169"/>
        <end position="191"/>
    </location>
</feature>
<comment type="caution">
    <text evidence="7">Lacks conserved residue(s) required for the propagation of feature annotation.</text>
</comment>
<keyword evidence="11" id="KW-1185">Reference proteome</keyword>
<feature type="transmembrane region" description="Helical" evidence="7">
    <location>
        <begin position="128"/>
        <end position="149"/>
    </location>
</feature>
<gene>
    <name evidence="10" type="ordered locus">COPRO5265_1336</name>
</gene>
<feature type="transmembrane region" description="Helical" evidence="7">
    <location>
        <begin position="44"/>
        <end position="68"/>
    </location>
</feature>
<proteinExistence type="inferred from homology"/>
<feature type="region of interest" description="Disordered" evidence="8">
    <location>
        <begin position="198"/>
        <end position="218"/>
    </location>
</feature>
<evidence type="ECO:0000256" key="2">
    <source>
        <dbReference type="ARBA" id="ARBA00010792"/>
    </source>
</evidence>
<dbReference type="OrthoDB" id="9813426at2"/>
<dbReference type="AlphaFoldDB" id="B5YA40"/>
<dbReference type="KEGG" id="cpo:COPRO5265_1336"/>
<keyword evidence="4 7" id="KW-0812">Transmembrane</keyword>
<comment type="similarity">
    <text evidence="2 7">Belongs to the DedA family.</text>
</comment>
<dbReference type="GO" id="GO:0005886">
    <property type="term" value="C:plasma membrane"/>
    <property type="evidence" value="ECO:0007669"/>
    <property type="project" value="UniProtKB-SubCell"/>
</dbReference>
<evidence type="ECO:0000259" key="9">
    <source>
        <dbReference type="Pfam" id="PF09335"/>
    </source>
</evidence>
<dbReference type="Proteomes" id="UP000001732">
    <property type="component" value="Chromosome"/>
</dbReference>
<keyword evidence="3 7" id="KW-1003">Cell membrane</keyword>
<evidence type="ECO:0000256" key="1">
    <source>
        <dbReference type="ARBA" id="ARBA00004651"/>
    </source>
</evidence>
<evidence type="ECO:0000256" key="8">
    <source>
        <dbReference type="SAM" id="MobiDB-lite"/>
    </source>
</evidence>
<evidence type="ECO:0000256" key="3">
    <source>
        <dbReference type="ARBA" id="ARBA00022475"/>
    </source>
</evidence>
<reference evidence="11" key="1">
    <citation type="submission" date="2008-08" db="EMBL/GenBank/DDBJ databases">
        <title>The complete genome sequence of Coprothermobacter proteolyticus strain ATCC 5245 / DSM 5265 / BT.</title>
        <authorList>
            <person name="Dodson R.J."/>
            <person name="Durkin A.S."/>
            <person name="Wu M."/>
            <person name="Eisen J."/>
            <person name="Sutton G."/>
        </authorList>
    </citation>
    <scope>NUCLEOTIDE SEQUENCE [LARGE SCALE GENOMIC DNA]</scope>
    <source>
        <strain evidence="11">ATCC 35245 / DSM 5265 / OCM 4 / BT</strain>
    </source>
</reference>
<dbReference type="HOGENOM" id="CLU_044208_1_2_9"/>